<evidence type="ECO:0000256" key="5">
    <source>
        <dbReference type="ARBA" id="ARBA00022833"/>
    </source>
</evidence>
<feature type="binding site" evidence="8">
    <location>
        <position position="304"/>
    </location>
    <ligand>
        <name>Zn(2+)</name>
        <dbReference type="ChEBI" id="CHEBI:29105"/>
        <label>2</label>
    </ligand>
</feature>
<feature type="binding site" evidence="8">
    <location>
        <position position="313"/>
    </location>
    <ligand>
        <name>Zn(2+)</name>
        <dbReference type="ChEBI" id="CHEBI:29105"/>
        <label>1</label>
    </ligand>
</feature>
<gene>
    <name evidence="12" type="ORF">BpHYR1_042482</name>
</gene>
<feature type="site" description="Histone H3K4me3 binding" evidence="7">
    <location>
        <position position="296"/>
    </location>
</feature>
<evidence type="ECO:0000256" key="4">
    <source>
        <dbReference type="ARBA" id="ARBA00022771"/>
    </source>
</evidence>
<keyword evidence="6" id="KW-0539">Nucleus</keyword>
<feature type="compositionally biased region" description="Acidic residues" evidence="10">
    <location>
        <begin position="171"/>
        <end position="183"/>
    </location>
</feature>
<feature type="compositionally biased region" description="Basic and acidic residues" evidence="10">
    <location>
        <begin position="202"/>
        <end position="222"/>
    </location>
</feature>
<evidence type="ECO:0000256" key="9">
    <source>
        <dbReference type="PROSITE-ProRule" id="PRU00146"/>
    </source>
</evidence>
<evidence type="ECO:0000256" key="1">
    <source>
        <dbReference type="ARBA" id="ARBA00004123"/>
    </source>
</evidence>
<feature type="site" description="Histone H3K4me3 binding" evidence="7">
    <location>
        <position position="308"/>
    </location>
</feature>
<feature type="site" description="Histone H3K4me3 binding" evidence="7">
    <location>
        <position position="300"/>
    </location>
</feature>
<feature type="region of interest" description="Disordered" evidence="10">
    <location>
        <begin position="347"/>
        <end position="366"/>
    </location>
</feature>
<sequence>MNKKVSKAMLRGVLKRYFGVLKLKKNNADENQLTPTRSKRQLNFCKTSTNLAKKSLNQSLKLSRKRRLSLSKKPQSSSSSSSSHQCKSPSSISSFSSLSSCRNKYLTNNTNNGNQSSSTAGCKTTTQTLDSDKAQKENIKVNSKTKNNKMVKRLAARGRAKSKKSDTDNANQEDSEYESDDEKSAESDNGAPNEQKTFQIKNEAKEDQLERNSNETESIKNLDEEENEPSNQNEEERPAPRSKRIKQEVDYSDDIRKKSTRITRNHNLTETVTKISKSAHDEPLYCTCREISYGQMIMCDNDACQIEWFHFNCVKLTSKPKGKWYCPLCRGDTHKVMKKSHLMQSSASSSLSSPSYYASNYSNRCK</sequence>
<feature type="binding site" evidence="8">
    <location>
        <position position="326"/>
    </location>
    <ligand>
        <name>Zn(2+)</name>
        <dbReference type="ChEBI" id="CHEBI:29105"/>
        <label>2</label>
    </ligand>
</feature>
<keyword evidence="13" id="KW-1185">Reference proteome</keyword>
<evidence type="ECO:0000256" key="8">
    <source>
        <dbReference type="PIRSR" id="PIRSR628651-51"/>
    </source>
</evidence>
<evidence type="ECO:0000313" key="13">
    <source>
        <dbReference type="Proteomes" id="UP000276133"/>
    </source>
</evidence>
<feature type="binding site" evidence="8">
    <location>
        <position position="329"/>
    </location>
    <ligand>
        <name>Zn(2+)</name>
        <dbReference type="ChEBI" id="CHEBI:29105"/>
        <label>2</label>
    </ligand>
</feature>
<evidence type="ECO:0000313" key="12">
    <source>
        <dbReference type="EMBL" id="RNA40341.1"/>
    </source>
</evidence>
<evidence type="ECO:0000256" key="6">
    <source>
        <dbReference type="ARBA" id="ARBA00023242"/>
    </source>
</evidence>
<organism evidence="12 13">
    <name type="scientific">Brachionus plicatilis</name>
    <name type="common">Marine rotifer</name>
    <name type="synonym">Brachionus muelleri</name>
    <dbReference type="NCBI Taxonomy" id="10195"/>
    <lineage>
        <taxon>Eukaryota</taxon>
        <taxon>Metazoa</taxon>
        <taxon>Spiralia</taxon>
        <taxon>Gnathifera</taxon>
        <taxon>Rotifera</taxon>
        <taxon>Eurotatoria</taxon>
        <taxon>Monogononta</taxon>
        <taxon>Pseudotrocha</taxon>
        <taxon>Ploima</taxon>
        <taxon>Brachionidae</taxon>
        <taxon>Brachionus</taxon>
    </lineage>
</organism>
<accession>A0A3M7SWY4</accession>
<feature type="region of interest" description="Disordered" evidence="10">
    <location>
        <begin position="128"/>
        <end position="258"/>
    </location>
</feature>
<evidence type="ECO:0000259" key="11">
    <source>
        <dbReference type="PROSITE" id="PS50016"/>
    </source>
</evidence>
<feature type="binding site" evidence="8">
    <location>
        <position position="286"/>
    </location>
    <ligand>
        <name>Zn(2+)</name>
        <dbReference type="ChEBI" id="CHEBI:29105"/>
        <label>1</label>
    </ligand>
</feature>
<dbReference type="Proteomes" id="UP000276133">
    <property type="component" value="Unassembled WGS sequence"/>
</dbReference>
<reference evidence="12 13" key="1">
    <citation type="journal article" date="2018" name="Sci. Rep.">
        <title>Genomic signatures of local adaptation to the degree of environmental predictability in rotifers.</title>
        <authorList>
            <person name="Franch-Gras L."/>
            <person name="Hahn C."/>
            <person name="Garcia-Roger E.M."/>
            <person name="Carmona M.J."/>
            <person name="Serra M."/>
            <person name="Gomez A."/>
        </authorList>
    </citation>
    <scope>NUCLEOTIDE SEQUENCE [LARGE SCALE GENOMIC DNA]</scope>
    <source>
        <strain evidence="12">HYR1</strain>
    </source>
</reference>
<feature type="compositionally biased region" description="Basic and acidic residues" evidence="10">
    <location>
        <begin position="130"/>
        <end position="139"/>
    </location>
</feature>
<dbReference type="InterPro" id="IPR019786">
    <property type="entry name" value="Zinc_finger_PHD-type_CS"/>
</dbReference>
<dbReference type="GO" id="GO:0008270">
    <property type="term" value="F:zinc ion binding"/>
    <property type="evidence" value="ECO:0007669"/>
    <property type="project" value="UniProtKB-KW"/>
</dbReference>
<dbReference type="InterPro" id="IPR028651">
    <property type="entry name" value="ING_fam"/>
</dbReference>
<protein>
    <submittedName>
        <fullName evidence="12">Inhibitor of growth 1</fullName>
    </submittedName>
</protein>
<evidence type="ECO:0000256" key="3">
    <source>
        <dbReference type="ARBA" id="ARBA00022723"/>
    </source>
</evidence>
<dbReference type="Gene3D" id="3.30.40.10">
    <property type="entry name" value="Zinc/RING finger domain, C3HC4 (zinc finger)"/>
    <property type="match status" value="1"/>
</dbReference>
<feature type="domain" description="PHD-type" evidence="11">
    <location>
        <begin position="283"/>
        <end position="332"/>
    </location>
</feature>
<evidence type="ECO:0000256" key="2">
    <source>
        <dbReference type="ARBA" id="ARBA00010210"/>
    </source>
</evidence>
<feature type="compositionally biased region" description="Basic residues" evidence="10">
    <location>
        <begin position="146"/>
        <end position="162"/>
    </location>
</feature>
<dbReference type="GO" id="GO:0005634">
    <property type="term" value="C:nucleus"/>
    <property type="evidence" value="ECO:0007669"/>
    <property type="project" value="UniProtKB-SubCell"/>
</dbReference>
<feature type="compositionally biased region" description="Polar residues" evidence="10">
    <location>
        <begin position="190"/>
        <end position="200"/>
    </location>
</feature>
<keyword evidence="3 8" id="KW-0479">Metal-binding</keyword>
<dbReference type="OrthoDB" id="5411773at2759"/>
<dbReference type="PANTHER" id="PTHR10333">
    <property type="entry name" value="INHIBITOR OF GROWTH PROTEIN"/>
    <property type="match status" value="1"/>
</dbReference>
<dbReference type="STRING" id="10195.A0A3M7SWY4"/>
<keyword evidence="4 9" id="KW-0863">Zinc-finger</keyword>
<feature type="binding site" evidence="8">
    <location>
        <position position="310"/>
    </location>
    <ligand>
        <name>Zn(2+)</name>
        <dbReference type="ChEBI" id="CHEBI:29105"/>
        <label>1</label>
    </ligand>
</feature>
<proteinExistence type="inferred from homology"/>
<dbReference type="InterPro" id="IPR013083">
    <property type="entry name" value="Znf_RING/FYVE/PHD"/>
</dbReference>
<evidence type="ECO:0000256" key="7">
    <source>
        <dbReference type="PIRSR" id="PIRSR628651-50"/>
    </source>
</evidence>
<dbReference type="PROSITE" id="PS50016">
    <property type="entry name" value="ZF_PHD_2"/>
    <property type="match status" value="1"/>
</dbReference>
<evidence type="ECO:0000256" key="10">
    <source>
        <dbReference type="SAM" id="MobiDB-lite"/>
    </source>
</evidence>
<dbReference type="PROSITE" id="PS01359">
    <property type="entry name" value="ZF_PHD_1"/>
    <property type="match status" value="1"/>
</dbReference>
<dbReference type="InterPro" id="IPR019787">
    <property type="entry name" value="Znf_PHD-finger"/>
</dbReference>
<dbReference type="InterPro" id="IPR001965">
    <property type="entry name" value="Znf_PHD"/>
</dbReference>
<comment type="similarity">
    <text evidence="2">Belongs to the ING family.</text>
</comment>
<dbReference type="CDD" id="cd15505">
    <property type="entry name" value="PHD_ING"/>
    <property type="match status" value="1"/>
</dbReference>
<dbReference type="InterPro" id="IPR011011">
    <property type="entry name" value="Znf_FYVE_PHD"/>
</dbReference>
<feature type="binding site" evidence="8">
    <location>
        <position position="299"/>
    </location>
    <ligand>
        <name>Zn(2+)</name>
        <dbReference type="ChEBI" id="CHEBI:29105"/>
        <label>2</label>
    </ligand>
</feature>
<dbReference type="EMBL" id="REGN01000651">
    <property type="protein sequence ID" value="RNA40341.1"/>
    <property type="molecule type" value="Genomic_DNA"/>
</dbReference>
<feature type="compositionally biased region" description="Basic and acidic residues" evidence="10">
    <location>
        <begin position="234"/>
        <end position="257"/>
    </location>
</feature>
<feature type="site" description="Histone H3K4me3 binding" evidence="7">
    <location>
        <position position="285"/>
    </location>
</feature>
<feature type="binding site" evidence="8">
    <location>
        <position position="288"/>
    </location>
    <ligand>
        <name>Zn(2+)</name>
        <dbReference type="ChEBI" id="CHEBI:29105"/>
        <label>1</label>
    </ligand>
</feature>
<name>A0A3M7SWY4_BRAPC</name>
<dbReference type="SUPFAM" id="SSF57903">
    <property type="entry name" value="FYVE/PHD zinc finger"/>
    <property type="match status" value="1"/>
</dbReference>
<comment type="caution">
    <text evidence="12">The sequence shown here is derived from an EMBL/GenBank/DDBJ whole genome shotgun (WGS) entry which is preliminary data.</text>
</comment>
<dbReference type="SMART" id="SM00249">
    <property type="entry name" value="PHD"/>
    <property type="match status" value="1"/>
</dbReference>
<comment type="subcellular location">
    <subcellularLocation>
        <location evidence="1">Nucleus</location>
    </subcellularLocation>
</comment>
<keyword evidence="5 8" id="KW-0862">Zinc</keyword>
<dbReference type="AlphaFoldDB" id="A0A3M7SWY4"/>
<feature type="compositionally biased region" description="Low complexity" evidence="10">
    <location>
        <begin position="71"/>
        <end position="96"/>
    </location>
</feature>
<feature type="region of interest" description="Disordered" evidence="10">
    <location>
        <begin position="58"/>
        <end position="96"/>
    </location>
</feature>